<dbReference type="Gene3D" id="2.10.50.10">
    <property type="entry name" value="Tumor Necrosis Factor Receptor, subunit A, domain 2"/>
    <property type="match status" value="2"/>
</dbReference>
<organism evidence="3 4">
    <name type="scientific">Largemouth bass virus</name>
    <dbReference type="NCBI Taxonomy" id="176656"/>
    <lineage>
        <taxon>Viruses</taxon>
        <taxon>Varidnaviria</taxon>
        <taxon>Bamfordvirae</taxon>
        <taxon>Nucleocytoviricota</taxon>
        <taxon>Megaviricetes</taxon>
        <taxon>Pimascovirales</taxon>
        <taxon>Pimascovirales incertae sedis</taxon>
        <taxon>Iridoviridae</taxon>
        <taxon>Alphairidovirinae</taxon>
        <taxon>Ranavirus</taxon>
        <taxon>Ranavirus micropterus1</taxon>
        <taxon>Santee-Cooper ranavirus</taxon>
    </lineage>
</organism>
<dbReference type="Proteomes" id="UP001060024">
    <property type="component" value="Segment"/>
</dbReference>
<proteinExistence type="predicted"/>
<dbReference type="PROSITE" id="PS51257">
    <property type="entry name" value="PROKAR_LIPOPROTEIN"/>
    <property type="match status" value="1"/>
</dbReference>
<sequence>MNKLSIAIFATVAVACSLASDYRPCGFGDDENKYKVQEGNRIRYCTCCPAGFYAESVCANSGSPTVCKPCPQGRFSGLPNGHSECAACKTRCPTGEVFTKQCTNVSDAECGCDDKSYSDGYGDCKEVDYALRMLKKAGVLWSDDKNALKTKPSAGTCPPATACPTCPPAIPCPTRRPRRNRKNKATQSPSM</sequence>
<evidence type="ECO:0000313" key="3">
    <source>
        <dbReference type="EMBL" id="UUY86205.1"/>
    </source>
</evidence>
<evidence type="ECO:0000313" key="4">
    <source>
        <dbReference type="Proteomes" id="UP001060024"/>
    </source>
</evidence>
<dbReference type="CDD" id="cd00185">
    <property type="entry name" value="TNFRSF"/>
    <property type="match status" value="1"/>
</dbReference>
<evidence type="ECO:0000256" key="1">
    <source>
        <dbReference type="SAM" id="MobiDB-lite"/>
    </source>
</evidence>
<dbReference type="PROSITE" id="PS50050">
    <property type="entry name" value="TNFR_NGFR_2"/>
    <property type="match status" value="1"/>
</dbReference>
<name>A0A9E7PU22_9VIRU</name>
<feature type="domain" description="TNFR-Cys" evidence="2">
    <location>
        <begin position="69"/>
        <end position="110"/>
    </location>
</feature>
<dbReference type="EMBL" id="MW630113">
    <property type="protein sequence ID" value="UUY86205.1"/>
    <property type="molecule type" value="Genomic_DNA"/>
</dbReference>
<feature type="compositionally biased region" description="Basic residues" evidence="1">
    <location>
        <begin position="175"/>
        <end position="184"/>
    </location>
</feature>
<protein>
    <recommendedName>
        <fullName evidence="2">TNFR-Cys domain-containing protein</fullName>
    </recommendedName>
</protein>
<evidence type="ECO:0000259" key="2">
    <source>
        <dbReference type="PROSITE" id="PS50050"/>
    </source>
</evidence>
<feature type="compositionally biased region" description="Low complexity" evidence="1">
    <location>
        <begin position="152"/>
        <end position="164"/>
    </location>
</feature>
<accession>A0A9E7PU22</accession>
<dbReference type="SMART" id="SM00208">
    <property type="entry name" value="TNFR"/>
    <property type="match status" value="2"/>
</dbReference>
<feature type="region of interest" description="Disordered" evidence="1">
    <location>
        <begin position="152"/>
        <end position="191"/>
    </location>
</feature>
<reference evidence="3" key="1">
    <citation type="submission" date="2021-02" db="EMBL/GenBank/DDBJ databases">
        <authorList>
            <person name="Chen J."/>
            <person name="Hu H."/>
            <person name="Huang J."/>
            <person name="Yan X."/>
        </authorList>
    </citation>
    <scope>NUCLEOTIDE SEQUENCE</scope>
    <source>
        <strain evidence="3">GDOU</strain>
    </source>
</reference>
<dbReference type="SUPFAM" id="SSF57586">
    <property type="entry name" value="TNF receptor-like"/>
    <property type="match status" value="1"/>
</dbReference>
<dbReference type="InterPro" id="IPR001368">
    <property type="entry name" value="TNFR/NGFR_Cys_rich_reg"/>
</dbReference>